<dbReference type="Proteomes" id="UP000178684">
    <property type="component" value="Unassembled WGS sequence"/>
</dbReference>
<organism evidence="1 2">
    <name type="scientific">Candidatus Giovannonibacteria bacterium RIFCSPLOWO2_01_FULL_46_13</name>
    <dbReference type="NCBI Taxonomy" id="1798352"/>
    <lineage>
        <taxon>Bacteria</taxon>
        <taxon>Candidatus Giovannoniibacteriota</taxon>
    </lineage>
</organism>
<evidence type="ECO:0000313" key="2">
    <source>
        <dbReference type="Proteomes" id="UP000178684"/>
    </source>
</evidence>
<proteinExistence type="predicted"/>
<dbReference type="AlphaFoldDB" id="A0A1F5X4M3"/>
<sequence>MPLVEIRRNSAVIDDQILLNIIESLPPIAADVLSTKGGKLDPEEIMIEVDEASPFDRHVKDLNIRIRGHNFQERLENHDAIRRRISEEVLRHLPDGISWYVWLDLVPISYGSDTEP</sequence>
<comment type="caution">
    <text evidence="1">The sequence shown here is derived from an EMBL/GenBank/DDBJ whole genome shotgun (WGS) entry which is preliminary data.</text>
</comment>
<evidence type="ECO:0008006" key="3">
    <source>
        <dbReference type="Google" id="ProtNLM"/>
    </source>
</evidence>
<accession>A0A1F5X4M3</accession>
<evidence type="ECO:0000313" key="1">
    <source>
        <dbReference type="EMBL" id="OGF82828.1"/>
    </source>
</evidence>
<gene>
    <name evidence="1" type="ORF">A3B18_00225</name>
</gene>
<dbReference type="EMBL" id="MFIE01000012">
    <property type="protein sequence ID" value="OGF82828.1"/>
    <property type="molecule type" value="Genomic_DNA"/>
</dbReference>
<name>A0A1F5X4M3_9BACT</name>
<protein>
    <recommendedName>
        <fullName evidence="3">Na+-translocating membrane potential-generating system MpsC domain-containing protein</fullName>
    </recommendedName>
</protein>
<reference evidence="1 2" key="1">
    <citation type="journal article" date="2016" name="Nat. Commun.">
        <title>Thousands of microbial genomes shed light on interconnected biogeochemical processes in an aquifer system.</title>
        <authorList>
            <person name="Anantharaman K."/>
            <person name="Brown C.T."/>
            <person name="Hug L.A."/>
            <person name="Sharon I."/>
            <person name="Castelle C.J."/>
            <person name="Probst A.J."/>
            <person name="Thomas B.C."/>
            <person name="Singh A."/>
            <person name="Wilkins M.J."/>
            <person name="Karaoz U."/>
            <person name="Brodie E.L."/>
            <person name="Williams K.H."/>
            <person name="Hubbard S.S."/>
            <person name="Banfield J.F."/>
        </authorList>
    </citation>
    <scope>NUCLEOTIDE SEQUENCE [LARGE SCALE GENOMIC DNA]</scope>
</reference>